<dbReference type="PATRIC" id="fig|1838286.3.peg.1103"/>
<dbReference type="PANTHER" id="PTHR15032:SF4">
    <property type="entry name" value="N-ACYL-PHOSPHATIDYLETHANOLAMINE-HYDROLYZING PHOSPHOLIPASE D"/>
    <property type="match status" value="1"/>
</dbReference>
<proteinExistence type="predicted"/>
<dbReference type="PROSITE" id="PS51318">
    <property type="entry name" value="TAT"/>
    <property type="match status" value="1"/>
</dbReference>
<feature type="chain" id="PRO_5009105091" evidence="1">
    <location>
        <begin position="28"/>
        <end position="353"/>
    </location>
</feature>
<accession>A0A1D8AT09</accession>
<dbReference type="RefSeq" id="WP_099093261.1">
    <property type="nucleotide sequence ID" value="NZ_CP016094.1"/>
</dbReference>
<dbReference type="OrthoDB" id="9805728at2"/>
<evidence type="ECO:0000313" key="4">
    <source>
        <dbReference type="Proteomes" id="UP000095228"/>
    </source>
</evidence>
<evidence type="ECO:0000313" key="3">
    <source>
        <dbReference type="EMBL" id="AOS44039.1"/>
    </source>
</evidence>
<evidence type="ECO:0000256" key="1">
    <source>
        <dbReference type="SAM" id="SignalP"/>
    </source>
</evidence>
<keyword evidence="1" id="KW-0732">Signal</keyword>
<dbReference type="AlphaFoldDB" id="A0A1D8AT09"/>
<dbReference type="Proteomes" id="UP000095228">
    <property type="component" value="Chromosome"/>
</dbReference>
<dbReference type="EMBL" id="CP016094">
    <property type="protein sequence ID" value="AOS44039.1"/>
    <property type="molecule type" value="Genomic_DNA"/>
</dbReference>
<keyword evidence="3" id="KW-0378">Hydrolase</keyword>
<gene>
    <name evidence="3" type="ORF">Verru16b_01100</name>
</gene>
<dbReference type="Gene3D" id="3.60.15.10">
    <property type="entry name" value="Ribonuclease Z/Hydroxyacylglutathione hydrolase-like"/>
    <property type="match status" value="1"/>
</dbReference>
<feature type="signal peptide" evidence="1">
    <location>
        <begin position="1"/>
        <end position="27"/>
    </location>
</feature>
<organism evidence="3 4">
    <name type="scientific">Lacunisphaera limnophila</name>
    <dbReference type="NCBI Taxonomy" id="1838286"/>
    <lineage>
        <taxon>Bacteria</taxon>
        <taxon>Pseudomonadati</taxon>
        <taxon>Verrucomicrobiota</taxon>
        <taxon>Opitutia</taxon>
        <taxon>Opitutales</taxon>
        <taxon>Opitutaceae</taxon>
        <taxon>Lacunisphaera</taxon>
    </lineage>
</organism>
<protein>
    <submittedName>
        <fullName evidence="3">Metal-dependent hydrolase</fullName>
    </submittedName>
</protein>
<keyword evidence="4" id="KW-1185">Reference proteome</keyword>
<dbReference type="SUPFAM" id="SSF56281">
    <property type="entry name" value="Metallo-hydrolase/oxidoreductase"/>
    <property type="match status" value="1"/>
</dbReference>
<dbReference type="STRING" id="1838286.Verru16b_01100"/>
<name>A0A1D8AT09_9BACT</name>
<dbReference type="KEGG" id="obg:Verru16b_01100"/>
<dbReference type="Pfam" id="PF12706">
    <property type="entry name" value="Lactamase_B_2"/>
    <property type="match status" value="1"/>
</dbReference>
<reference evidence="3 4" key="1">
    <citation type="submission" date="2016-06" db="EMBL/GenBank/DDBJ databases">
        <title>Three novel species with peptidoglycan cell walls form the new genus Lacunisphaera gen. nov. in the family Opitutaceae of the verrucomicrobial subdivision 4.</title>
        <authorList>
            <person name="Rast P."/>
            <person name="Gloeckner I."/>
            <person name="Jogler M."/>
            <person name="Boedeker C."/>
            <person name="Jeske O."/>
            <person name="Wiegand S."/>
            <person name="Reinhardt R."/>
            <person name="Schumann P."/>
            <person name="Rohde M."/>
            <person name="Spring S."/>
            <person name="Gloeckner F.O."/>
            <person name="Jogler C."/>
        </authorList>
    </citation>
    <scope>NUCLEOTIDE SEQUENCE [LARGE SCALE GENOMIC DNA]</scope>
    <source>
        <strain evidence="3 4">IG16b</strain>
    </source>
</reference>
<dbReference type="GO" id="GO:0005737">
    <property type="term" value="C:cytoplasm"/>
    <property type="evidence" value="ECO:0007669"/>
    <property type="project" value="TreeGrafter"/>
</dbReference>
<dbReference type="GO" id="GO:0016787">
    <property type="term" value="F:hydrolase activity"/>
    <property type="evidence" value="ECO:0007669"/>
    <property type="project" value="UniProtKB-KW"/>
</dbReference>
<dbReference type="InterPro" id="IPR006311">
    <property type="entry name" value="TAT_signal"/>
</dbReference>
<dbReference type="InterPro" id="IPR036866">
    <property type="entry name" value="RibonucZ/Hydroxyglut_hydro"/>
</dbReference>
<dbReference type="PANTHER" id="PTHR15032">
    <property type="entry name" value="N-ACYL-PHOSPHATIDYLETHANOLAMINE-HYDROLYZING PHOSPHOLIPASE D"/>
    <property type="match status" value="1"/>
</dbReference>
<dbReference type="InterPro" id="IPR001279">
    <property type="entry name" value="Metallo-B-lactamas"/>
</dbReference>
<evidence type="ECO:0000259" key="2">
    <source>
        <dbReference type="Pfam" id="PF12706"/>
    </source>
</evidence>
<feature type="domain" description="Metallo-beta-lactamase" evidence="2">
    <location>
        <begin position="111"/>
        <end position="308"/>
    </location>
</feature>
<sequence length="353" mass="39213">MPFSRRRFLRLLPAGLAVLGTGKTARAAEPMNPPYPRSDHFDGERFFNPSGKNPLGFRDLMKWQFSRAQGVWPTWVENTAQPALPATLGPRECAVTFVGHASFLIQFDGLNILTDPIWSDRCSPVSWAGPKRVRAPGIAFEALPRIDLVLLSHNHYDHLDLPTLQRLHAAHRPLIVTTLGNKPFLADEGIDHVVELDWWQAHEPRPGVRVTATPAQHFAARGLGDRFKTLWGGFALETPAGKLWFAGDSGYFDGFKTIGEKLGPFDLAFIPIGAYEPRWFMQPVHCTPAEALQIHRDVRARRSLAMHFGCFPLADDSYEQPVTDFQSAYASSGLSPGEFALPEVGETRVLALG</sequence>